<dbReference type="EMBL" id="JAIWYP010000001">
    <property type="protein sequence ID" value="KAH3878393.1"/>
    <property type="molecule type" value="Genomic_DNA"/>
</dbReference>
<keyword evidence="2" id="KW-1185">Reference proteome</keyword>
<accession>A0A9D4ML00</accession>
<comment type="caution">
    <text evidence="1">The sequence shown here is derived from an EMBL/GenBank/DDBJ whole genome shotgun (WGS) entry which is preliminary data.</text>
</comment>
<reference evidence="1" key="1">
    <citation type="journal article" date="2019" name="bioRxiv">
        <title>The Genome of the Zebra Mussel, Dreissena polymorpha: A Resource for Invasive Species Research.</title>
        <authorList>
            <person name="McCartney M.A."/>
            <person name="Auch B."/>
            <person name="Kono T."/>
            <person name="Mallez S."/>
            <person name="Zhang Y."/>
            <person name="Obille A."/>
            <person name="Becker A."/>
            <person name="Abrahante J.E."/>
            <person name="Garbe J."/>
            <person name="Badalamenti J.P."/>
            <person name="Herman A."/>
            <person name="Mangelson H."/>
            <person name="Liachko I."/>
            <person name="Sullivan S."/>
            <person name="Sone E.D."/>
            <person name="Koren S."/>
            <person name="Silverstein K.A.T."/>
            <person name="Beckman K.B."/>
            <person name="Gohl D.M."/>
        </authorList>
    </citation>
    <scope>NUCLEOTIDE SEQUENCE</scope>
    <source>
        <strain evidence="1">Duluth1</strain>
        <tissue evidence="1">Whole animal</tissue>
    </source>
</reference>
<proteinExistence type="predicted"/>
<protein>
    <submittedName>
        <fullName evidence="1">Uncharacterized protein</fullName>
    </submittedName>
</protein>
<gene>
    <name evidence="1" type="ORF">DPMN_002286</name>
</gene>
<dbReference type="Proteomes" id="UP000828390">
    <property type="component" value="Unassembled WGS sequence"/>
</dbReference>
<name>A0A9D4ML00_DREPO</name>
<organism evidence="1 2">
    <name type="scientific">Dreissena polymorpha</name>
    <name type="common">Zebra mussel</name>
    <name type="synonym">Mytilus polymorpha</name>
    <dbReference type="NCBI Taxonomy" id="45954"/>
    <lineage>
        <taxon>Eukaryota</taxon>
        <taxon>Metazoa</taxon>
        <taxon>Spiralia</taxon>
        <taxon>Lophotrochozoa</taxon>
        <taxon>Mollusca</taxon>
        <taxon>Bivalvia</taxon>
        <taxon>Autobranchia</taxon>
        <taxon>Heteroconchia</taxon>
        <taxon>Euheterodonta</taxon>
        <taxon>Imparidentia</taxon>
        <taxon>Neoheterodontei</taxon>
        <taxon>Myida</taxon>
        <taxon>Dreissenoidea</taxon>
        <taxon>Dreissenidae</taxon>
        <taxon>Dreissena</taxon>
    </lineage>
</organism>
<evidence type="ECO:0000313" key="2">
    <source>
        <dbReference type="Proteomes" id="UP000828390"/>
    </source>
</evidence>
<sequence length="119" mass="14265">MKAAFKSCFHVEHNEKNTKYFANIEKRRSEQKTVHKLVVNGKDLTNRNQILEEQRIFFETLYKRKNVETNTQFKNTHHALNEEEKQNMDVDWLLKKCKITKVRDLMASLPSFIKYFGTI</sequence>
<evidence type="ECO:0000313" key="1">
    <source>
        <dbReference type="EMBL" id="KAH3878393.1"/>
    </source>
</evidence>
<dbReference type="AlphaFoldDB" id="A0A9D4ML00"/>
<reference evidence="1" key="2">
    <citation type="submission" date="2020-11" db="EMBL/GenBank/DDBJ databases">
        <authorList>
            <person name="McCartney M.A."/>
            <person name="Auch B."/>
            <person name="Kono T."/>
            <person name="Mallez S."/>
            <person name="Becker A."/>
            <person name="Gohl D.M."/>
            <person name="Silverstein K.A.T."/>
            <person name="Koren S."/>
            <person name="Bechman K.B."/>
            <person name="Herman A."/>
            <person name="Abrahante J.E."/>
            <person name="Garbe J."/>
        </authorList>
    </citation>
    <scope>NUCLEOTIDE SEQUENCE</scope>
    <source>
        <strain evidence="1">Duluth1</strain>
        <tissue evidence="1">Whole animal</tissue>
    </source>
</reference>